<evidence type="ECO:0000313" key="2">
    <source>
        <dbReference type="Proteomes" id="UP001159363"/>
    </source>
</evidence>
<sequence length="207" mass="22776">METFIGATAKFPVEVKSCMSLNSSNGIVRRFILSFSDSLSAGFYGNTLTDQEIPFEMIGSKIDIGHGDAKRTLVKMLRIPPFMRGPRWCSGQTTCLPPRHTGFESCEVVTRFLHVGIVLEDDADLLIFSGFSHFPYPCIPALLHAYLTSPTLTPKIPIGCAIATFQCLGQLHQAASCRTLQYGGRVLLVVNIAARWQTRVGLENLPI</sequence>
<name>A0ABQ9HJH4_9NEOP</name>
<protein>
    <submittedName>
        <fullName evidence="1">Uncharacterized protein</fullName>
    </submittedName>
</protein>
<keyword evidence="2" id="KW-1185">Reference proteome</keyword>
<dbReference type="EMBL" id="JARBHB010000005">
    <property type="protein sequence ID" value="KAJ8884286.1"/>
    <property type="molecule type" value="Genomic_DNA"/>
</dbReference>
<evidence type="ECO:0000313" key="1">
    <source>
        <dbReference type="EMBL" id="KAJ8884286.1"/>
    </source>
</evidence>
<proteinExistence type="predicted"/>
<dbReference type="Proteomes" id="UP001159363">
    <property type="component" value="Chromosome 4"/>
</dbReference>
<accession>A0ABQ9HJH4</accession>
<organism evidence="1 2">
    <name type="scientific">Dryococelus australis</name>
    <dbReference type="NCBI Taxonomy" id="614101"/>
    <lineage>
        <taxon>Eukaryota</taxon>
        <taxon>Metazoa</taxon>
        <taxon>Ecdysozoa</taxon>
        <taxon>Arthropoda</taxon>
        <taxon>Hexapoda</taxon>
        <taxon>Insecta</taxon>
        <taxon>Pterygota</taxon>
        <taxon>Neoptera</taxon>
        <taxon>Polyneoptera</taxon>
        <taxon>Phasmatodea</taxon>
        <taxon>Verophasmatodea</taxon>
        <taxon>Anareolatae</taxon>
        <taxon>Phasmatidae</taxon>
        <taxon>Eurycanthinae</taxon>
        <taxon>Dryococelus</taxon>
    </lineage>
</organism>
<comment type="caution">
    <text evidence="1">The sequence shown here is derived from an EMBL/GenBank/DDBJ whole genome shotgun (WGS) entry which is preliminary data.</text>
</comment>
<reference evidence="1 2" key="1">
    <citation type="submission" date="2023-02" db="EMBL/GenBank/DDBJ databases">
        <title>LHISI_Scaffold_Assembly.</title>
        <authorList>
            <person name="Stuart O.P."/>
            <person name="Cleave R."/>
            <person name="Magrath M.J.L."/>
            <person name="Mikheyev A.S."/>
        </authorList>
    </citation>
    <scope>NUCLEOTIDE SEQUENCE [LARGE SCALE GENOMIC DNA]</scope>
    <source>
        <strain evidence="1">Daus_M_001</strain>
        <tissue evidence="1">Leg muscle</tissue>
    </source>
</reference>
<gene>
    <name evidence="1" type="ORF">PR048_016143</name>
</gene>